<evidence type="ECO:0000313" key="2">
    <source>
        <dbReference type="Proteomes" id="UP000676194"/>
    </source>
</evidence>
<evidence type="ECO:0000313" key="1">
    <source>
        <dbReference type="EMBL" id="QVL31121.1"/>
    </source>
</evidence>
<organism evidence="1 2">
    <name type="scientific">Telmatocola sphagniphila</name>
    <dbReference type="NCBI Taxonomy" id="1123043"/>
    <lineage>
        <taxon>Bacteria</taxon>
        <taxon>Pseudomonadati</taxon>
        <taxon>Planctomycetota</taxon>
        <taxon>Planctomycetia</taxon>
        <taxon>Gemmatales</taxon>
        <taxon>Gemmataceae</taxon>
    </lineage>
</organism>
<dbReference type="KEGG" id="tsph:KIH39_20050"/>
<protein>
    <submittedName>
        <fullName evidence="1">Uncharacterized protein</fullName>
    </submittedName>
</protein>
<dbReference type="Proteomes" id="UP000676194">
    <property type="component" value="Chromosome"/>
</dbReference>
<sequence>METWQYIWRNGFAPLLPTLGLEALRKALKRDDSRILQGATTYPLAVKPNRLEPIKACCALSYCGWRGESLNSVGEIEQHFDEICAEAGNRLGHPEACRPFLEWYDTTPRSAMRFGLLGEIDRTLNERFRVAVTRAVRNAA</sequence>
<dbReference type="AlphaFoldDB" id="A0A8E6EXD0"/>
<dbReference type="EMBL" id="CP074694">
    <property type="protein sequence ID" value="QVL31121.1"/>
    <property type="molecule type" value="Genomic_DNA"/>
</dbReference>
<name>A0A8E6EXD0_9BACT</name>
<keyword evidence="2" id="KW-1185">Reference proteome</keyword>
<accession>A0A8E6EXD0</accession>
<gene>
    <name evidence="1" type="ORF">KIH39_20050</name>
</gene>
<dbReference type="RefSeq" id="WP_213495002.1">
    <property type="nucleotide sequence ID" value="NZ_CP074694.1"/>
</dbReference>
<reference evidence="1" key="1">
    <citation type="submission" date="2021-05" db="EMBL/GenBank/DDBJ databases">
        <title>Complete genome sequence of the cellulolytic planctomycete Telmatocola sphagniphila SP2T and characterization of the first cellulase from planctomycetes.</title>
        <authorList>
            <person name="Rakitin A.L."/>
            <person name="Beletsky A.V."/>
            <person name="Naumoff D.G."/>
            <person name="Kulichevskaya I.S."/>
            <person name="Mardanov A.V."/>
            <person name="Ravin N.V."/>
            <person name="Dedysh S.N."/>
        </authorList>
    </citation>
    <scope>NUCLEOTIDE SEQUENCE</scope>
    <source>
        <strain evidence="1">SP2T</strain>
    </source>
</reference>
<proteinExistence type="predicted"/>